<dbReference type="VEuPathDB" id="FungiDB:BO70DRAFT_359059"/>
<dbReference type="EMBL" id="MSFL01000003">
    <property type="protein sequence ID" value="PWY90074.1"/>
    <property type="molecule type" value="Genomic_DNA"/>
</dbReference>
<dbReference type="GeneID" id="37064687"/>
<evidence type="ECO:0000256" key="1">
    <source>
        <dbReference type="SAM" id="MobiDB-lite"/>
    </source>
</evidence>
<keyword evidence="2" id="KW-0472">Membrane</keyword>
<name>A0A317WUH6_9EURO</name>
<dbReference type="Proteomes" id="UP000247233">
    <property type="component" value="Unassembled WGS sequence"/>
</dbReference>
<feature type="region of interest" description="Disordered" evidence="1">
    <location>
        <begin position="40"/>
        <end position="143"/>
    </location>
</feature>
<sequence>MDRMDDIATLGDTMIFRQAFIVFAQGVQASVRRRLQLARSEAHPGGANAEAEADSLVDEQRQSSEKQDRCRPSSSDSEFDYWRSMPNTPPSGVGAGTGAGTGTVFPRSSTASSSPSTARHSYSSSMTGRSHEETDASSFEDGRSVDMFGPKMSRYEVGSGLRWNRIVPATNLFQSACREAEQPQSDGALARSLCINAISYCLGGLPDNLTHEEITEIRRSIPSSIIPPLSDRNPPVAALAGLLPGAGYQPERERTLVHRAVAYIIVAFFVGLQMLLPFLKRLAAYLYELEQSYRPMQSVMAGTMGIVGNFGRGGQNLGYAALNMRAGKFGDSVPYWITYFVEGTAGGFCEGVGEGMVRMGVSLPYDKLESAHMRYSGR</sequence>
<keyword evidence="2" id="KW-1133">Transmembrane helix</keyword>
<gene>
    <name evidence="3" type="ORF">BO70DRAFT_359059</name>
</gene>
<feature type="transmembrane region" description="Helical" evidence="2">
    <location>
        <begin position="260"/>
        <end position="279"/>
    </location>
</feature>
<feature type="compositionally biased region" description="Low complexity" evidence="1">
    <location>
        <begin position="102"/>
        <end position="125"/>
    </location>
</feature>
<reference evidence="3 4" key="1">
    <citation type="submission" date="2016-12" db="EMBL/GenBank/DDBJ databases">
        <title>The genomes of Aspergillus section Nigri reveals drivers in fungal speciation.</title>
        <authorList>
            <consortium name="DOE Joint Genome Institute"/>
            <person name="Vesth T.C."/>
            <person name="Nybo J."/>
            <person name="Theobald S."/>
            <person name="Brandl J."/>
            <person name="Frisvad J.C."/>
            <person name="Nielsen K.F."/>
            <person name="Lyhne E.K."/>
            <person name="Kogle M.E."/>
            <person name="Kuo A."/>
            <person name="Riley R."/>
            <person name="Clum A."/>
            <person name="Nolan M."/>
            <person name="Lipzen A."/>
            <person name="Salamov A."/>
            <person name="Henrissat B."/>
            <person name="Wiebenga A."/>
            <person name="De Vries R.P."/>
            <person name="Grigoriev I.V."/>
            <person name="Mortensen U.H."/>
            <person name="Andersen M.R."/>
            <person name="Baker S.E."/>
        </authorList>
    </citation>
    <scope>NUCLEOTIDE SEQUENCE [LARGE SCALE GENOMIC DNA]</scope>
    <source>
        <strain evidence="3 4">CBS 117.55</strain>
    </source>
</reference>
<keyword evidence="4" id="KW-1185">Reference proteome</keyword>
<dbReference type="AlphaFoldDB" id="A0A317WUH6"/>
<organism evidence="3 4">
    <name type="scientific">Aspergillus heteromorphus CBS 117.55</name>
    <dbReference type="NCBI Taxonomy" id="1448321"/>
    <lineage>
        <taxon>Eukaryota</taxon>
        <taxon>Fungi</taxon>
        <taxon>Dikarya</taxon>
        <taxon>Ascomycota</taxon>
        <taxon>Pezizomycotina</taxon>
        <taxon>Eurotiomycetes</taxon>
        <taxon>Eurotiomycetidae</taxon>
        <taxon>Eurotiales</taxon>
        <taxon>Aspergillaceae</taxon>
        <taxon>Aspergillus</taxon>
        <taxon>Aspergillus subgen. Circumdati</taxon>
    </lineage>
</organism>
<feature type="compositionally biased region" description="Basic and acidic residues" evidence="1">
    <location>
        <begin position="58"/>
        <end position="71"/>
    </location>
</feature>
<comment type="caution">
    <text evidence="3">The sequence shown here is derived from an EMBL/GenBank/DDBJ whole genome shotgun (WGS) entry which is preliminary data.</text>
</comment>
<dbReference type="OrthoDB" id="190201at2759"/>
<proteinExistence type="predicted"/>
<feature type="compositionally biased region" description="Basic and acidic residues" evidence="1">
    <location>
        <begin position="129"/>
        <end position="143"/>
    </location>
</feature>
<protein>
    <submittedName>
        <fullName evidence="3">Uncharacterized protein</fullName>
    </submittedName>
</protein>
<accession>A0A317WUH6</accession>
<evidence type="ECO:0000313" key="4">
    <source>
        <dbReference type="Proteomes" id="UP000247233"/>
    </source>
</evidence>
<evidence type="ECO:0000313" key="3">
    <source>
        <dbReference type="EMBL" id="PWY90074.1"/>
    </source>
</evidence>
<dbReference type="RefSeq" id="XP_025402905.1">
    <property type="nucleotide sequence ID" value="XM_025542450.1"/>
</dbReference>
<keyword evidence="2" id="KW-0812">Transmembrane</keyword>
<evidence type="ECO:0000256" key="2">
    <source>
        <dbReference type="SAM" id="Phobius"/>
    </source>
</evidence>